<protein>
    <recommendedName>
        <fullName evidence="12">Protein asunder</fullName>
    </recommendedName>
</protein>
<comment type="subcellular location">
    <subcellularLocation>
        <location evidence="2">Cytoplasm</location>
    </subcellularLocation>
    <subcellularLocation>
        <location evidence="1">Nucleus</location>
    </subcellularLocation>
</comment>
<keyword evidence="5" id="KW-0498">Mitosis</keyword>
<feature type="region of interest" description="Disordered" evidence="9">
    <location>
        <begin position="528"/>
        <end position="625"/>
    </location>
</feature>
<dbReference type="GO" id="GO:0005737">
    <property type="term" value="C:cytoplasm"/>
    <property type="evidence" value="ECO:0007669"/>
    <property type="project" value="UniProtKB-SubCell"/>
</dbReference>
<evidence type="ECO:0000256" key="9">
    <source>
        <dbReference type="SAM" id="MobiDB-lite"/>
    </source>
</evidence>
<dbReference type="GO" id="GO:0051301">
    <property type="term" value="P:cell division"/>
    <property type="evidence" value="ECO:0007669"/>
    <property type="project" value="UniProtKB-KW"/>
</dbReference>
<dbReference type="GO" id="GO:0007346">
    <property type="term" value="P:regulation of mitotic cell cycle"/>
    <property type="evidence" value="ECO:0007669"/>
    <property type="project" value="TreeGrafter"/>
</dbReference>
<organism evidence="10 11">
    <name type="scientific">Clytia hemisphaerica</name>
    <dbReference type="NCBI Taxonomy" id="252671"/>
    <lineage>
        <taxon>Eukaryota</taxon>
        <taxon>Metazoa</taxon>
        <taxon>Cnidaria</taxon>
        <taxon>Hydrozoa</taxon>
        <taxon>Hydroidolina</taxon>
        <taxon>Leptothecata</taxon>
        <taxon>Obeliida</taxon>
        <taxon>Clytiidae</taxon>
        <taxon>Clytia</taxon>
    </lineage>
</organism>
<evidence type="ECO:0000256" key="6">
    <source>
        <dbReference type="ARBA" id="ARBA00023242"/>
    </source>
</evidence>
<feature type="compositionally biased region" description="Basic and acidic residues" evidence="9">
    <location>
        <begin position="544"/>
        <end position="575"/>
    </location>
</feature>
<evidence type="ECO:0000256" key="5">
    <source>
        <dbReference type="ARBA" id="ARBA00022776"/>
    </source>
</evidence>
<dbReference type="InterPro" id="IPR019355">
    <property type="entry name" value="Cell_cycle_regulator_Mat89Bb"/>
</dbReference>
<keyword evidence="7" id="KW-0131">Cell cycle</keyword>
<dbReference type="AlphaFoldDB" id="A0A7M5VFF5"/>
<feature type="region of interest" description="Disordered" evidence="9">
    <location>
        <begin position="670"/>
        <end position="694"/>
    </location>
</feature>
<proteinExistence type="inferred from homology"/>
<reference evidence="10" key="1">
    <citation type="submission" date="2021-01" db="UniProtKB">
        <authorList>
            <consortium name="EnsemblMetazoa"/>
        </authorList>
    </citation>
    <scope>IDENTIFICATION</scope>
</reference>
<sequence length="694" mass="77542">MVGKQNEICTETCIIVDHAAVFLEESGAKLELDTNPKNKNLLSFLSNISKSTWTCIVEGVIEYCRIIYDISTNYKVLVLCSNENSININDFEDQYQNIQQVLKGFGDLGPPNKETEANPSIYNGVDHAAKELIKISSESSIRSTKRIIVITSLEDESDARSISNVIWEIQNEHDKKGFCDIDLLVVNITLKGPEIIIPLKEVSPHLHMAAITMEAEHCSKLIPLLTRKHYCLRSTIITGIPMKEEQHAGTSANYDVEIIHSAAAHHEGDWLYTYQNSPNILEDANKSIVTLKWCTPKANSLQDIQPCVGVYKITPSEVNSRPAACLTMFLLQGRTVMLEQPRKSGAKILTHMLNSHGGDIYIHVLAAGRSSLEDPPSITEGVGGRVTDYRVNDFGRLMKENRLAPFTDIPDGQTPNKTASSRLERYTKHWPMVICDTLIFNMQQNLEPLLSLLMKPSLSEEDVQECKKVVYKLQAMEARNDSLPLPVVTLKGKNSKKEDQYKHVWTELDVYVEGASKTSPMHKKVLDCLRGTQDPPLPPPPDMKPPEEPKAVPSTDKNRAEAPSERKAKEVPSDPRRRRRTSESSLTTNQKDSSQAAPITPKKSPRHDEPTSKLRKTGSRPALNTITPVVKAKSSLLSIWTNHLNLTASRYHEEFFGRKVSGNRKFDLYAADADPTGHNDSKSYGSKGSSKGEW</sequence>
<accession>A0A7M5VFF5</accession>
<evidence type="ECO:0000256" key="1">
    <source>
        <dbReference type="ARBA" id="ARBA00004123"/>
    </source>
</evidence>
<keyword evidence="4" id="KW-0132">Cell division</keyword>
<dbReference type="RefSeq" id="XP_066916830.1">
    <property type="nucleotide sequence ID" value="XM_067060729.1"/>
</dbReference>
<evidence type="ECO:0000256" key="7">
    <source>
        <dbReference type="ARBA" id="ARBA00023306"/>
    </source>
</evidence>
<dbReference type="GeneID" id="136803993"/>
<evidence type="ECO:0000256" key="4">
    <source>
        <dbReference type="ARBA" id="ARBA00022618"/>
    </source>
</evidence>
<dbReference type="OrthoDB" id="5844105at2759"/>
<evidence type="ECO:0000313" key="11">
    <source>
        <dbReference type="Proteomes" id="UP000594262"/>
    </source>
</evidence>
<dbReference type="EnsemblMetazoa" id="CLYHEMT009693.1">
    <property type="protein sequence ID" value="CLYHEMP009693.1"/>
    <property type="gene ID" value="CLYHEMG009693"/>
</dbReference>
<name>A0A7M5VFF5_9CNID</name>
<dbReference type="GO" id="GO:0051642">
    <property type="term" value="P:centrosome localization"/>
    <property type="evidence" value="ECO:0007669"/>
    <property type="project" value="TreeGrafter"/>
</dbReference>
<feature type="compositionally biased region" description="Low complexity" evidence="9">
    <location>
        <begin position="682"/>
        <end position="694"/>
    </location>
</feature>
<evidence type="ECO:0000313" key="10">
    <source>
        <dbReference type="EnsemblMetazoa" id="CLYHEMP009693.1"/>
    </source>
</evidence>
<evidence type="ECO:0008006" key="12">
    <source>
        <dbReference type="Google" id="ProtNLM"/>
    </source>
</evidence>
<evidence type="ECO:0000256" key="3">
    <source>
        <dbReference type="ARBA" id="ARBA00022490"/>
    </source>
</evidence>
<dbReference type="Pfam" id="PF10221">
    <property type="entry name" value="Mat89Bb"/>
    <property type="match status" value="1"/>
</dbReference>
<feature type="compositionally biased region" description="Polar residues" evidence="9">
    <location>
        <begin position="583"/>
        <end position="597"/>
    </location>
</feature>
<dbReference type="PANTHER" id="PTHR12955:SF1">
    <property type="entry name" value="INTEGRATOR COMPLEX SUBUNIT 13"/>
    <property type="match status" value="1"/>
</dbReference>
<keyword evidence="11" id="KW-1185">Reference proteome</keyword>
<dbReference type="GO" id="GO:0032039">
    <property type="term" value="C:integrator complex"/>
    <property type="evidence" value="ECO:0007669"/>
    <property type="project" value="TreeGrafter"/>
</dbReference>
<evidence type="ECO:0000256" key="8">
    <source>
        <dbReference type="ARBA" id="ARBA00061603"/>
    </source>
</evidence>
<evidence type="ECO:0000256" key="2">
    <source>
        <dbReference type="ARBA" id="ARBA00004496"/>
    </source>
</evidence>
<comment type="similarity">
    <text evidence="8">Belongs to the Integrator subunit 13 family.</text>
</comment>
<keyword evidence="6" id="KW-0539">Nucleus</keyword>
<dbReference type="Proteomes" id="UP000594262">
    <property type="component" value="Unplaced"/>
</dbReference>
<dbReference type="PANTHER" id="PTHR12955">
    <property type="entry name" value="SARCOMA ANTIGEN NY-SAR-95-RELATED"/>
    <property type="match status" value="1"/>
</dbReference>
<keyword evidence="3" id="KW-0963">Cytoplasm</keyword>